<feature type="transmembrane region" description="Helical" evidence="9">
    <location>
        <begin position="108"/>
        <end position="128"/>
    </location>
</feature>
<keyword evidence="3 9" id="KW-0812">Transmembrane</keyword>
<evidence type="ECO:0000256" key="6">
    <source>
        <dbReference type="ARBA" id="ARBA00023136"/>
    </source>
</evidence>
<dbReference type="InterPro" id="IPR050324">
    <property type="entry name" value="CDP-alcohol_PTase-I"/>
</dbReference>
<evidence type="ECO:0000313" key="10">
    <source>
        <dbReference type="EMBL" id="SUZ78289.1"/>
    </source>
</evidence>
<dbReference type="GO" id="GO:0016020">
    <property type="term" value="C:membrane"/>
    <property type="evidence" value="ECO:0007669"/>
    <property type="project" value="UniProtKB-SubCell"/>
</dbReference>
<keyword evidence="6 9" id="KW-0472">Membrane</keyword>
<keyword evidence="2" id="KW-0444">Lipid biosynthesis</keyword>
<evidence type="ECO:0000256" key="7">
    <source>
        <dbReference type="ARBA" id="ARBA00023209"/>
    </source>
</evidence>
<name>A0A381QIP8_9ZZZZ</name>
<feature type="transmembrane region" description="Helical" evidence="9">
    <location>
        <begin position="25"/>
        <end position="49"/>
    </location>
</feature>
<dbReference type="Pfam" id="PF01066">
    <property type="entry name" value="CDP-OH_P_transf"/>
    <property type="match status" value="1"/>
</dbReference>
<keyword evidence="5" id="KW-0443">Lipid metabolism</keyword>
<dbReference type="InterPro" id="IPR000462">
    <property type="entry name" value="CDP-OH_P_trans"/>
</dbReference>
<organism evidence="10">
    <name type="scientific">marine metagenome</name>
    <dbReference type="NCBI Taxonomy" id="408172"/>
    <lineage>
        <taxon>unclassified sequences</taxon>
        <taxon>metagenomes</taxon>
        <taxon>ecological metagenomes</taxon>
    </lineage>
</organism>
<reference evidence="10" key="1">
    <citation type="submission" date="2018-05" db="EMBL/GenBank/DDBJ databases">
        <authorList>
            <person name="Lanie J.A."/>
            <person name="Ng W.-L."/>
            <person name="Kazmierczak K.M."/>
            <person name="Andrzejewski T.M."/>
            <person name="Davidsen T.M."/>
            <person name="Wayne K.J."/>
            <person name="Tettelin H."/>
            <person name="Glass J.I."/>
            <person name="Rusch D."/>
            <person name="Podicherti R."/>
            <person name="Tsui H.-C.T."/>
            <person name="Winkler M.E."/>
        </authorList>
    </citation>
    <scope>NUCLEOTIDE SEQUENCE</scope>
</reference>
<dbReference type="Gene3D" id="1.20.120.1760">
    <property type="match status" value="1"/>
</dbReference>
<keyword evidence="8" id="KW-1208">Phospholipid metabolism</keyword>
<dbReference type="EMBL" id="UINC01001348">
    <property type="protein sequence ID" value="SUZ78289.1"/>
    <property type="molecule type" value="Genomic_DNA"/>
</dbReference>
<dbReference type="PANTHER" id="PTHR14269">
    <property type="entry name" value="CDP-DIACYLGLYCEROL--GLYCEROL-3-PHOSPHATE 3-PHOSPHATIDYLTRANSFERASE-RELATED"/>
    <property type="match status" value="1"/>
</dbReference>
<evidence type="ECO:0000256" key="2">
    <source>
        <dbReference type="ARBA" id="ARBA00022516"/>
    </source>
</evidence>
<dbReference type="GO" id="GO:0016780">
    <property type="term" value="F:phosphotransferase activity, for other substituted phosphate groups"/>
    <property type="evidence" value="ECO:0007669"/>
    <property type="project" value="InterPro"/>
</dbReference>
<evidence type="ECO:0000256" key="9">
    <source>
        <dbReference type="SAM" id="Phobius"/>
    </source>
</evidence>
<evidence type="ECO:0008006" key="11">
    <source>
        <dbReference type="Google" id="ProtNLM"/>
    </source>
</evidence>
<evidence type="ECO:0000256" key="5">
    <source>
        <dbReference type="ARBA" id="ARBA00023098"/>
    </source>
</evidence>
<evidence type="ECO:0000256" key="3">
    <source>
        <dbReference type="ARBA" id="ARBA00022692"/>
    </source>
</evidence>
<keyword evidence="7" id="KW-0594">Phospholipid biosynthesis</keyword>
<protein>
    <recommendedName>
        <fullName evidence="11">CDP-diacylglycerol--glycerol-3-phosphate 3-phosphatidyltransferase</fullName>
    </recommendedName>
</protein>
<proteinExistence type="predicted"/>
<dbReference type="InterPro" id="IPR043130">
    <property type="entry name" value="CDP-OH_PTrfase_TM_dom"/>
</dbReference>
<accession>A0A381QIP8</accession>
<comment type="subcellular location">
    <subcellularLocation>
        <location evidence="1">Membrane</location>
        <topology evidence="1">Multi-pass membrane protein</topology>
    </subcellularLocation>
</comment>
<evidence type="ECO:0000256" key="4">
    <source>
        <dbReference type="ARBA" id="ARBA00022989"/>
    </source>
</evidence>
<feature type="transmembrane region" description="Helical" evidence="9">
    <location>
        <begin position="70"/>
        <end position="88"/>
    </location>
</feature>
<evidence type="ECO:0000256" key="1">
    <source>
        <dbReference type="ARBA" id="ARBA00004141"/>
    </source>
</evidence>
<evidence type="ECO:0000256" key="8">
    <source>
        <dbReference type="ARBA" id="ARBA00023264"/>
    </source>
</evidence>
<sequence>MVNERGNFLDPLADKILMTGVLTVFLYQGVIAVWAYSIIIGRDVLITFYRQYLRNKNRPLVTSKYGKFKTVFQHLAVIFILVALPDPATPNLVVQFSSGLQIYYQESINLIIGLNAIYAGATGMHYMVKNGF</sequence>
<dbReference type="AlphaFoldDB" id="A0A381QIP8"/>
<dbReference type="GO" id="GO:0046474">
    <property type="term" value="P:glycerophospholipid biosynthetic process"/>
    <property type="evidence" value="ECO:0007669"/>
    <property type="project" value="TreeGrafter"/>
</dbReference>
<gene>
    <name evidence="10" type="ORF">METZ01_LOCUS31143</name>
</gene>
<keyword evidence="4 9" id="KW-1133">Transmembrane helix</keyword>
<dbReference type="PANTHER" id="PTHR14269:SF62">
    <property type="entry name" value="CDP-DIACYLGLYCEROL--GLYCEROL-3-PHOSPHATE 3-PHOSPHATIDYLTRANSFERASE 1, CHLOROPLASTIC"/>
    <property type="match status" value="1"/>
</dbReference>